<evidence type="ECO:0000256" key="1">
    <source>
        <dbReference type="SAM" id="Phobius"/>
    </source>
</evidence>
<name>A0ABP2AQS9_SARVE</name>
<feature type="transmembrane region" description="Helical" evidence="1">
    <location>
        <begin position="157"/>
        <end position="174"/>
    </location>
</feature>
<comment type="caution">
    <text evidence="2">The sequence shown here is derived from an EMBL/GenBank/DDBJ whole genome shotgun (WGS) entry which is preliminary data.</text>
</comment>
<feature type="transmembrane region" description="Helical" evidence="1">
    <location>
        <begin position="532"/>
        <end position="554"/>
    </location>
</feature>
<feature type="transmembrane region" description="Helical" evidence="1">
    <location>
        <begin position="356"/>
        <end position="376"/>
    </location>
</feature>
<feature type="transmembrane region" description="Helical" evidence="1">
    <location>
        <begin position="103"/>
        <end position="123"/>
    </location>
</feature>
<keyword evidence="3" id="KW-1185">Reference proteome</keyword>
<feature type="transmembrane region" description="Helical" evidence="1">
    <location>
        <begin position="383"/>
        <end position="403"/>
    </location>
</feature>
<feature type="transmembrane region" description="Helical" evidence="1">
    <location>
        <begin position="284"/>
        <end position="302"/>
    </location>
</feature>
<feature type="transmembrane region" description="Helical" evidence="1">
    <location>
        <begin position="314"/>
        <end position="336"/>
    </location>
</feature>
<feature type="transmembrane region" description="Helical" evidence="1">
    <location>
        <begin position="77"/>
        <end position="98"/>
    </location>
</feature>
<dbReference type="Proteomes" id="UP000095488">
    <property type="component" value="Unassembled WGS sequence"/>
</dbReference>
<protein>
    <submittedName>
        <fullName evidence="2">Predicted integral membrane protein</fullName>
    </submittedName>
</protein>
<organism evidence="2 3">
    <name type="scientific">Sarcina ventriculi</name>
    <name type="common">Clostridium ventriculi</name>
    <dbReference type="NCBI Taxonomy" id="1267"/>
    <lineage>
        <taxon>Bacteria</taxon>
        <taxon>Bacillati</taxon>
        <taxon>Bacillota</taxon>
        <taxon>Clostridia</taxon>
        <taxon>Eubacteriales</taxon>
        <taxon>Clostridiaceae</taxon>
        <taxon>Sarcina</taxon>
    </lineage>
</organism>
<feature type="transmembrane region" description="Helical" evidence="1">
    <location>
        <begin position="180"/>
        <end position="211"/>
    </location>
</feature>
<accession>A0ABP2AQS9</accession>
<feature type="transmembrane region" description="Helical" evidence="1">
    <location>
        <begin position="12"/>
        <end position="31"/>
    </location>
</feature>
<keyword evidence="1" id="KW-1133">Transmembrane helix</keyword>
<gene>
    <name evidence="2" type="ORF">ERS852473_00620</name>
</gene>
<evidence type="ECO:0000313" key="2">
    <source>
        <dbReference type="EMBL" id="CUN61044.1"/>
    </source>
</evidence>
<sequence length="557" mass="62977">MNKKEKKRRVSIIIAILFIFLCGYFTFWLLIPGIPKGDDLYFHLSRIVGIKNGLELGSFPVKIYPGYFHGYGYANGLFYPDLFLYIPAILVCFGMKVVTAYKILLLLCTIFAALFMYICVKGISKSRYAATISMIVYTLASYRAIDAYTRADLGETLAFVFLPLVILGMYKIIYDNYKQWYILSLGIAAIFLSHEISSIVVSGFTILIFLIGLFHMRKEKIRILYFILAGVVACLLTSYFTFPLVQQILSQKFILTTKTITQFTLSQTVEGFLPAIFSFRFNKFLIPAISGVGIAILVMPILRFKVRKNKNSYFVYSDICLVMGIICLLAVIGWFPWNTITHICKQIGAIQFAWRLLLPATAFLSVSSGIIAFSLFKKNNSRKIALIIVLILSIFASTVNIYADYTAKVASHKMISENYQVDYSVGNGEYLPANTNVKELAERGNIITSNNKNIKFSFIKNGTNIKIQFYGNNIKDSYFELPLIYYLGYKATLDVNGKEHNLIVEKGSNNIVKVDLSDYTNGTIYVKYGGSILQHISLVISIITLILLIIYVVIKKK</sequence>
<feature type="transmembrane region" description="Helical" evidence="1">
    <location>
        <begin position="223"/>
        <end position="242"/>
    </location>
</feature>
<feature type="transmembrane region" description="Helical" evidence="1">
    <location>
        <begin position="129"/>
        <end position="145"/>
    </location>
</feature>
<dbReference type="EMBL" id="CYZR01000002">
    <property type="protein sequence ID" value="CUN61044.1"/>
    <property type="molecule type" value="Genomic_DNA"/>
</dbReference>
<reference evidence="2 3" key="1">
    <citation type="submission" date="2015-09" db="EMBL/GenBank/DDBJ databases">
        <authorList>
            <consortium name="Pathogen Informatics"/>
            <person name="Wu L."/>
            <person name="Ma J."/>
        </authorList>
    </citation>
    <scope>NUCLEOTIDE SEQUENCE [LARGE SCALE GENOMIC DNA]</scope>
    <source>
        <strain evidence="2 3">2789STDY5834858</strain>
    </source>
</reference>
<proteinExistence type="predicted"/>
<dbReference type="RefSeq" id="WP_055257544.1">
    <property type="nucleotide sequence ID" value="NZ_CABIXL010000002.1"/>
</dbReference>
<keyword evidence="1" id="KW-0472">Membrane</keyword>
<evidence type="ECO:0000313" key="3">
    <source>
        <dbReference type="Proteomes" id="UP000095488"/>
    </source>
</evidence>
<keyword evidence="1" id="KW-0812">Transmembrane</keyword>